<accession>F8IK86</accession>
<reference evidence="10" key="2">
    <citation type="submission" date="2011-06" db="EMBL/GenBank/DDBJ databases">
        <title>The complete genome sequence of Alicyclobacillus acidocaldarius sp. Tc-4-1.</title>
        <authorList>
            <person name="Chen Y."/>
            <person name="He Y."/>
            <person name="Dong Z."/>
            <person name="Hu S."/>
        </authorList>
    </citation>
    <scope>NUCLEOTIDE SEQUENCE [LARGE SCALE GENOMIC DNA]</scope>
    <source>
        <strain evidence="10">Tc-4-1</strain>
    </source>
</reference>
<comment type="catalytic activity">
    <reaction evidence="7 8">
        <text>(R)-pantoate + beta-alanine + ATP = (R)-pantothenate + AMP + diphosphate + H(+)</text>
        <dbReference type="Rhea" id="RHEA:10912"/>
        <dbReference type="ChEBI" id="CHEBI:15378"/>
        <dbReference type="ChEBI" id="CHEBI:15980"/>
        <dbReference type="ChEBI" id="CHEBI:29032"/>
        <dbReference type="ChEBI" id="CHEBI:30616"/>
        <dbReference type="ChEBI" id="CHEBI:33019"/>
        <dbReference type="ChEBI" id="CHEBI:57966"/>
        <dbReference type="ChEBI" id="CHEBI:456215"/>
        <dbReference type="EC" id="6.3.2.1"/>
    </reaction>
</comment>
<keyword evidence="5 8" id="KW-0547">Nucleotide-binding</keyword>
<dbReference type="Gene3D" id="3.40.50.620">
    <property type="entry name" value="HUPs"/>
    <property type="match status" value="1"/>
</dbReference>
<dbReference type="FunFam" id="3.30.1300.10:FF:000001">
    <property type="entry name" value="Pantothenate synthetase"/>
    <property type="match status" value="1"/>
</dbReference>
<feature type="binding site" evidence="8">
    <location>
        <position position="68"/>
    </location>
    <ligand>
        <name>beta-alanine</name>
        <dbReference type="ChEBI" id="CHEBI:57966"/>
    </ligand>
</feature>
<dbReference type="HOGENOM" id="CLU_047148_0_0_9"/>
<feature type="binding site" evidence="8">
    <location>
        <position position="68"/>
    </location>
    <ligand>
        <name>(R)-pantoate</name>
        <dbReference type="ChEBI" id="CHEBI:15980"/>
    </ligand>
</feature>
<dbReference type="eggNOG" id="COG0414">
    <property type="taxonomic scope" value="Bacteria"/>
</dbReference>
<evidence type="ECO:0000313" key="9">
    <source>
        <dbReference type="EMBL" id="AEJ44792.1"/>
    </source>
</evidence>
<evidence type="ECO:0000256" key="6">
    <source>
        <dbReference type="ARBA" id="ARBA00022840"/>
    </source>
</evidence>
<dbReference type="PATRIC" id="fig|1048834.4.peg.2757"/>
<evidence type="ECO:0000256" key="5">
    <source>
        <dbReference type="ARBA" id="ARBA00022741"/>
    </source>
</evidence>
<dbReference type="SUPFAM" id="SSF52374">
    <property type="entry name" value="Nucleotidylyl transferase"/>
    <property type="match status" value="1"/>
</dbReference>
<dbReference type="GO" id="GO:0005524">
    <property type="term" value="F:ATP binding"/>
    <property type="evidence" value="ECO:0007669"/>
    <property type="project" value="UniProtKB-KW"/>
</dbReference>
<dbReference type="GO" id="GO:0005829">
    <property type="term" value="C:cytosol"/>
    <property type="evidence" value="ECO:0007669"/>
    <property type="project" value="TreeGrafter"/>
</dbReference>
<evidence type="ECO:0000256" key="4">
    <source>
        <dbReference type="ARBA" id="ARBA00022655"/>
    </source>
</evidence>
<dbReference type="InterPro" id="IPR004821">
    <property type="entry name" value="Cyt_trans-like"/>
</dbReference>
<evidence type="ECO:0000313" key="10">
    <source>
        <dbReference type="Proteomes" id="UP000000292"/>
    </source>
</evidence>
<dbReference type="HAMAP" id="MF_00158">
    <property type="entry name" value="PanC"/>
    <property type="match status" value="1"/>
</dbReference>
<comment type="miscellaneous">
    <text evidence="8">The reaction proceeds by a bi uni uni bi ping pong mechanism.</text>
</comment>
<sequence>MARVSDRPRLLRTIAEARQSVQAVRREGRQVALVPTMGYLHEGHLALVERARQEADFVVVSIFVNPLQFGPREDFASYPRDLDRDLGLLRQQGMADAVFAPSVDEMYPQPMRTEVSLPTLSDRLCGQSRPGHFTGVATVVSKLFHIVQPDVACFGQKDGQQLAIIQRMVADLNFPVRIVGVPTVREPDGLAKSSRNVYLTPEEREHAVVLYRTLSWAKDAILAGERRADVIRQGMRERIEADPIARLDYADLVSMPDLEPIERIEGDIMLAVAAYFGKARLIDNFQFHVDP</sequence>
<dbReference type="CDD" id="cd00560">
    <property type="entry name" value="PanC"/>
    <property type="match status" value="1"/>
</dbReference>
<dbReference type="AlphaFoldDB" id="F8IK86"/>
<keyword evidence="4 8" id="KW-0566">Pantothenate biosynthesis</keyword>
<feature type="binding site" evidence="8">
    <location>
        <begin position="192"/>
        <end position="195"/>
    </location>
    <ligand>
        <name>ATP</name>
        <dbReference type="ChEBI" id="CHEBI:30616"/>
    </ligand>
</feature>
<dbReference type="FunFam" id="3.40.50.620:FF:000013">
    <property type="entry name" value="Pantothenate synthetase"/>
    <property type="match status" value="1"/>
</dbReference>
<organism evidence="9 10">
    <name type="scientific">Alicyclobacillus acidocaldarius (strain Tc-4-1)</name>
    <name type="common">Bacillus acidocaldarius</name>
    <dbReference type="NCBI Taxonomy" id="1048834"/>
    <lineage>
        <taxon>Bacteria</taxon>
        <taxon>Bacillati</taxon>
        <taxon>Bacillota</taxon>
        <taxon>Bacilli</taxon>
        <taxon>Bacillales</taxon>
        <taxon>Alicyclobacillaceae</taxon>
        <taxon>Alicyclobacillus</taxon>
    </lineage>
</organism>
<dbReference type="EC" id="6.3.2.1" evidence="8"/>
<evidence type="ECO:0000256" key="3">
    <source>
        <dbReference type="ARBA" id="ARBA00022598"/>
    </source>
</evidence>
<gene>
    <name evidence="8 9" type="primary">panC</name>
    <name evidence="9" type="ordered locus">TC41_2901</name>
</gene>
<dbReference type="EMBL" id="CP002902">
    <property type="protein sequence ID" value="AEJ44792.1"/>
    <property type="molecule type" value="Genomic_DNA"/>
</dbReference>
<dbReference type="Gene3D" id="3.30.1300.10">
    <property type="entry name" value="Pantoate-beta-alanine ligase, C-terminal domain"/>
    <property type="match status" value="1"/>
</dbReference>
<dbReference type="PANTHER" id="PTHR21299:SF1">
    <property type="entry name" value="PANTOATE--BETA-ALANINE LIGASE"/>
    <property type="match status" value="1"/>
</dbReference>
<reference evidence="9 10" key="1">
    <citation type="journal article" date="2011" name="J. Bacteriol.">
        <title>Complete Genome Sequence of Alicyclobacillus acidocaldarius Strain Tc-4-1.</title>
        <authorList>
            <person name="Chen Y."/>
            <person name="He Y."/>
            <person name="Zhang B."/>
            <person name="Yang J."/>
            <person name="Li W."/>
            <person name="Dong Z."/>
            <person name="Hu S."/>
        </authorList>
    </citation>
    <scope>NUCLEOTIDE SEQUENCE [LARGE SCALE GENOMIC DNA]</scope>
    <source>
        <strain evidence="9 10">Tc-4-1</strain>
    </source>
</reference>
<dbReference type="NCBIfam" id="TIGR00125">
    <property type="entry name" value="cyt_tran_rel"/>
    <property type="match status" value="1"/>
</dbReference>
<dbReference type="InterPro" id="IPR042176">
    <property type="entry name" value="Pantoate_ligase_C"/>
</dbReference>
<dbReference type="GO" id="GO:0004592">
    <property type="term" value="F:pantoate-beta-alanine ligase activity"/>
    <property type="evidence" value="ECO:0007669"/>
    <property type="project" value="UniProtKB-UniRule"/>
</dbReference>
<feature type="binding site" evidence="8">
    <location>
        <begin position="155"/>
        <end position="158"/>
    </location>
    <ligand>
        <name>ATP</name>
        <dbReference type="ChEBI" id="CHEBI:30616"/>
    </ligand>
</feature>
<dbReference type="STRING" id="1048834.TC41_2901"/>
<dbReference type="KEGG" id="aad:TC41_2901"/>
<dbReference type="GO" id="GO:0015940">
    <property type="term" value="P:pantothenate biosynthetic process"/>
    <property type="evidence" value="ECO:0007669"/>
    <property type="project" value="UniProtKB-UniRule"/>
</dbReference>
<keyword evidence="8" id="KW-0963">Cytoplasm</keyword>
<feature type="binding site" evidence="8">
    <location>
        <position position="161"/>
    </location>
    <ligand>
        <name>(R)-pantoate</name>
        <dbReference type="ChEBI" id="CHEBI:15980"/>
    </ligand>
</feature>
<evidence type="ECO:0000256" key="1">
    <source>
        <dbReference type="ARBA" id="ARBA00004990"/>
    </source>
</evidence>
<keyword evidence="6 8" id="KW-0067">ATP-binding</keyword>
<evidence type="ECO:0000256" key="2">
    <source>
        <dbReference type="ARBA" id="ARBA00009256"/>
    </source>
</evidence>
<name>F8IK86_ALIAT</name>
<protein>
    <recommendedName>
        <fullName evidence="8">Pantothenate synthetase</fullName>
        <shortName evidence="8">PS</shortName>
        <ecNumber evidence="8">6.3.2.1</ecNumber>
    </recommendedName>
    <alternativeName>
        <fullName evidence="8">Pantoate--beta-alanine ligase</fullName>
    </alternativeName>
    <alternativeName>
        <fullName evidence="8">Pantoate-activating enzyme</fullName>
    </alternativeName>
</protein>
<comment type="function">
    <text evidence="8">Catalyzes the condensation of pantoate with beta-alanine in an ATP-dependent reaction via a pantoyl-adenylate intermediate.</text>
</comment>
<evidence type="ECO:0000256" key="8">
    <source>
        <dbReference type="HAMAP-Rule" id="MF_00158"/>
    </source>
</evidence>
<dbReference type="InterPro" id="IPR014729">
    <property type="entry name" value="Rossmann-like_a/b/a_fold"/>
</dbReference>
<feature type="binding site" evidence="8">
    <location>
        <begin position="37"/>
        <end position="44"/>
    </location>
    <ligand>
        <name>ATP</name>
        <dbReference type="ChEBI" id="CHEBI:30616"/>
    </ligand>
</feature>
<comment type="subunit">
    <text evidence="8">Homodimer.</text>
</comment>
<keyword evidence="3 8" id="KW-0436">Ligase</keyword>
<proteinExistence type="inferred from homology"/>
<dbReference type="InterPro" id="IPR003721">
    <property type="entry name" value="Pantoate_ligase"/>
</dbReference>
<dbReference type="Pfam" id="PF02569">
    <property type="entry name" value="Pantoate_ligase"/>
    <property type="match status" value="1"/>
</dbReference>
<evidence type="ECO:0000256" key="7">
    <source>
        <dbReference type="ARBA" id="ARBA00048258"/>
    </source>
</evidence>
<comment type="pathway">
    <text evidence="1 8">Cofactor biosynthesis; (R)-pantothenate biosynthesis; (R)-pantothenate from (R)-pantoate and beta-alanine: step 1/1.</text>
</comment>
<dbReference type="PANTHER" id="PTHR21299">
    <property type="entry name" value="CYTIDYLATE KINASE/PANTOATE-BETA-ALANINE LIGASE"/>
    <property type="match status" value="1"/>
</dbReference>
<comment type="subcellular location">
    <subcellularLocation>
        <location evidence="8">Cytoplasm</location>
    </subcellularLocation>
</comment>
<feature type="active site" description="Proton donor" evidence="8">
    <location>
        <position position="44"/>
    </location>
</feature>
<comment type="similarity">
    <text evidence="2 8">Belongs to the pantothenate synthetase family.</text>
</comment>
<feature type="binding site" evidence="8">
    <location>
        <position position="184"/>
    </location>
    <ligand>
        <name>ATP</name>
        <dbReference type="ChEBI" id="CHEBI:30616"/>
    </ligand>
</feature>
<dbReference type="Proteomes" id="UP000000292">
    <property type="component" value="Chromosome"/>
</dbReference>
<dbReference type="NCBIfam" id="TIGR00018">
    <property type="entry name" value="panC"/>
    <property type="match status" value="1"/>
</dbReference>
<dbReference type="UniPathway" id="UPA00028">
    <property type="reaction ID" value="UER00005"/>
</dbReference>